<gene>
    <name evidence="12" type="ORF">AB840_12060</name>
</gene>
<protein>
    <recommendedName>
        <fullName evidence="11">Purine nucleoside phosphorylase</fullName>
    </recommendedName>
</protein>
<dbReference type="GO" id="GO:0016787">
    <property type="term" value="F:hydrolase activity"/>
    <property type="evidence" value="ECO:0007669"/>
    <property type="project" value="UniProtKB-KW"/>
</dbReference>
<proteinExistence type="inferred from homology"/>
<comment type="function">
    <text evidence="2">Purine nucleoside enzyme that catalyzes the phosphorolysis of adenosine and inosine nucleosides, yielding D-ribose 1-phosphate and the respective free bases, adenine and hypoxanthine. Also catalyzes the phosphorolysis of S-methyl-5'-thioadenosine into adenine and S-methyl-5-thio-alpha-D-ribose 1-phosphate. Also has adenosine deaminase activity.</text>
</comment>
<evidence type="ECO:0000256" key="1">
    <source>
        <dbReference type="ARBA" id="ARBA00000553"/>
    </source>
</evidence>
<keyword evidence="4" id="KW-0808">Transferase</keyword>
<organism evidence="12 13">
    <name type="scientific">Megasphaera cerevisiae DSM 20462</name>
    <dbReference type="NCBI Taxonomy" id="1122219"/>
    <lineage>
        <taxon>Bacteria</taxon>
        <taxon>Bacillati</taxon>
        <taxon>Bacillota</taxon>
        <taxon>Negativicutes</taxon>
        <taxon>Veillonellales</taxon>
        <taxon>Veillonellaceae</taxon>
        <taxon>Megasphaera</taxon>
    </lineage>
</organism>
<evidence type="ECO:0000256" key="6">
    <source>
        <dbReference type="ARBA" id="ARBA00022801"/>
    </source>
</evidence>
<reference evidence="12 13" key="1">
    <citation type="submission" date="2015-06" db="EMBL/GenBank/DDBJ databases">
        <title>Draft genome sequence of beer spoilage bacterium Megasphaera cerevisiae type strain 20462.</title>
        <authorList>
            <person name="Kutumbaka K."/>
            <person name="Pasmowitz J."/>
            <person name="Mategko J."/>
            <person name="Reyes D."/>
            <person name="Friedrich A."/>
            <person name="Han S."/>
            <person name="Martens-Habbena W."/>
            <person name="Neal-McKinney J."/>
            <person name="Janagama H.K."/>
            <person name="Nadala C."/>
            <person name="Samadpour M."/>
        </authorList>
    </citation>
    <scope>NUCLEOTIDE SEQUENCE [LARGE SCALE GENOMIC DNA]</scope>
    <source>
        <strain evidence="12 13">DSM 20462</strain>
    </source>
</reference>
<dbReference type="Pfam" id="PF02578">
    <property type="entry name" value="Cu-oxidase_4"/>
    <property type="match status" value="1"/>
</dbReference>
<dbReference type="CDD" id="cd16833">
    <property type="entry name" value="YfiH"/>
    <property type="match status" value="1"/>
</dbReference>
<evidence type="ECO:0000256" key="9">
    <source>
        <dbReference type="ARBA" id="ARBA00048968"/>
    </source>
</evidence>
<evidence type="ECO:0000256" key="5">
    <source>
        <dbReference type="ARBA" id="ARBA00022723"/>
    </source>
</evidence>
<dbReference type="PANTHER" id="PTHR30616">
    <property type="entry name" value="UNCHARACTERIZED PROTEIN YFIH"/>
    <property type="match status" value="1"/>
</dbReference>
<dbReference type="Proteomes" id="UP000036503">
    <property type="component" value="Unassembled WGS sequence"/>
</dbReference>
<comment type="catalytic activity">
    <reaction evidence="8">
        <text>adenosine + H2O + H(+) = inosine + NH4(+)</text>
        <dbReference type="Rhea" id="RHEA:24408"/>
        <dbReference type="ChEBI" id="CHEBI:15377"/>
        <dbReference type="ChEBI" id="CHEBI:15378"/>
        <dbReference type="ChEBI" id="CHEBI:16335"/>
        <dbReference type="ChEBI" id="CHEBI:17596"/>
        <dbReference type="ChEBI" id="CHEBI:28938"/>
        <dbReference type="EC" id="3.5.4.4"/>
    </reaction>
    <physiologicalReaction direction="left-to-right" evidence="8">
        <dbReference type="Rhea" id="RHEA:24409"/>
    </physiologicalReaction>
</comment>
<dbReference type="AlphaFoldDB" id="A0A0J6WQL1"/>
<sequence length="270" mass="29412">MGTRWVTHDNGIAWEASHLLSAAGLCHGVTGRGGGVSIAPCDSLNLALHVGDDVTAVLENRRRFCAMVGWELPRMTTAQQTHEDHVVAVGEAECGSGAGSYEDALAHTDALMTNQKQIPLVIFVADCVPVILFDPLKQVCAVVHDGWRGTVARLAAKTVFAMTVAYGCRPSDILAYIGPSISAAHFEVSEATAGQFRRMSPAYADCVRETKNILTVDLWQANRQLLIDAGLAEKHIDLTESCVYEDRERFFSYRRDCSHTGRMAAFVMLT</sequence>
<keyword evidence="6" id="KW-0378">Hydrolase</keyword>
<dbReference type="STRING" id="39029.BSR42_10630"/>
<dbReference type="InterPro" id="IPR038371">
    <property type="entry name" value="Cu_polyphenol_OxRdtase_sf"/>
</dbReference>
<keyword evidence="7" id="KW-0862">Zinc</keyword>
<dbReference type="PANTHER" id="PTHR30616:SF2">
    <property type="entry name" value="PURINE NUCLEOSIDE PHOSPHORYLASE LACC1"/>
    <property type="match status" value="1"/>
</dbReference>
<comment type="catalytic activity">
    <reaction evidence="10">
        <text>S-methyl-5'-thioadenosine + phosphate = 5-(methylsulfanyl)-alpha-D-ribose 1-phosphate + adenine</text>
        <dbReference type="Rhea" id="RHEA:11852"/>
        <dbReference type="ChEBI" id="CHEBI:16708"/>
        <dbReference type="ChEBI" id="CHEBI:17509"/>
        <dbReference type="ChEBI" id="CHEBI:43474"/>
        <dbReference type="ChEBI" id="CHEBI:58533"/>
        <dbReference type="EC" id="2.4.2.28"/>
    </reaction>
    <physiologicalReaction direction="left-to-right" evidence="10">
        <dbReference type="Rhea" id="RHEA:11853"/>
    </physiologicalReaction>
</comment>
<evidence type="ECO:0000256" key="3">
    <source>
        <dbReference type="ARBA" id="ARBA00007353"/>
    </source>
</evidence>
<dbReference type="InterPro" id="IPR011324">
    <property type="entry name" value="Cytotoxic_necrot_fac-like_cat"/>
</dbReference>
<comment type="catalytic activity">
    <reaction evidence="9">
        <text>adenosine + phosphate = alpha-D-ribose 1-phosphate + adenine</text>
        <dbReference type="Rhea" id="RHEA:27642"/>
        <dbReference type="ChEBI" id="CHEBI:16335"/>
        <dbReference type="ChEBI" id="CHEBI:16708"/>
        <dbReference type="ChEBI" id="CHEBI:43474"/>
        <dbReference type="ChEBI" id="CHEBI:57720"/>
        <dbReference type="EC" id="2.4.2.1"/>
    </reaction>
    <physiologicalReaction direction="left-to-right" evidence="9">
        <dbReference type="Rhea" id="RHEA:27643"/>
    </physiologicalReaction>
</comment>
<dbReference type="EMBL" id="LEKT01000049">
    <property type="protein sequence ID" value="KMO85715.1"/>
    <property type="molecule type" value="Genomic_DNA"/>
</dbReference>
<evidence type="ECO:0000313" key="12">
    <source>
        <dbReference type="EMBL" id="KMO85715.1"/>
    </source>
</evidence>
<dbReference type="Gene3D" id="3.60.140.10">
    <property type="entry name" value="CNF1/YfiH-like putative cysteine hydrolases"/>
    <property type="match status" value="1"/>
</dbReference>
<keyword evidence="5" id="KW-0479">Metal-binding</keyword>
<dbReference type="PATRIC" id="fig|1122219.3.peg.2388"/>
<comment type="caution">
    <text evidence="12">The sequence shown here is derived from an EMBL/GenBank/DDBJ whole genome shotgun (WGS) entry which is preliminary data.</text>
</comment>
<name>A0A0J6WQL1_9FIRM</name>
<evidence type="ECO:0000256" key="10">
    <source>
        <dbReference type="ARBA" id="ARBA00049893"/>
    </source>
</evidence>
<evidence type="ECO:0000256" key="8">
    <source>
        <dbReference type="ARBA" id="ARBA00047989"/>
    </source>
</evidence>
<dbReference type="SUPFAM" id="SSF64438">
    <property type="entry name" value="CNF1/YfiH-like putative cysteine hydrolases"/>
    <property type="match status" value="1"/>
</dbReference>
<accession>A0A0J6WQL1</accession>
<comment type="similarity">
    <text evidence="3 11">Belongs to the purine nucleoside phosphorylase YfiH/LACC1 family.</text>
</comment>
<dbReference type="NCBIfam" id="TIGR00726">
    <property type="entry name" value="peptidoglycan editing factor PgeF"/>
    <property type="match status" value="1"/>
</dbReference>
<dbReference type="GO" id="GO:0005507">
    <property type="term" value="F:copper ion binding"/>
    <property type="evidence" value="ECO:0007669"/>
    <property type="project" value="TreeGrafter"/>
</dbReference>
<evidence type="ECO:0000256" key="11">
    <source>
        <dbReference type="RuleBase" id="RU361274"/>
    </source>
</evidence>
<dbReference type="OrthoDB" id="4279at2"/>
<dbReference type="InParanoid" id="A0A0J6WQL1"/>
<dbReference type="FunCoup" id="A0A0J6WQL1">
    <property type="interactions" value="196"/>
</dbReference>
<comment type="catalytic activity">
    <reaction evidence="1">
        <text>inosine + phosphate = alpha-D-ribose 1-phosphate + hypoxanthine</text>
        <dbReference type="Rhea" id="RHEA:27646"/>
        <dbReference type="ChEBI" id="CHEBI:17368"/>
        <dbReference type="ChEBI" id="CHEBI:17596"/>
        <dbReference type="ChEBI" id="CHEBI:43474"/>
        <dbReference type="ChEBI" id="CHEBI:57720"/>
        <dbReference type="EC" id="2.4.2.1"/>
    </reaction>
    <physiologicalReaction direction="left-to-right" evidence="1">
        <dbReference type="Rhea" id="RHEA:27647"/>
    </physiologicalReaction>
</comment>
<evidence type="ECO:0000256" key="4">
    <source>
        <dbReference type="ARBA" id="ARBA00022679"/>
    </source>
</evidence>
<dbReference type="GO" id="GO:0017061">
    <property type="term" value="F:S-methyl-5-thioadenosine phosphorylase activity"/>
    <property type="evidence" value="ECO:0007669"/>
    <property type="project" value="UniProtKB-EC"/>
</dbReference>
<dbReference type="RefSeq" id="WP_048515098.1">
    <property type="nucleotide sequence ID" value="NZ_FUXD01000041.1"/>
</dbReference>
<evidence type="ECO:0000256" key="2">
    <source>
        <dbReference type="ARBA" id="ARBA00003215"/>
    </source>
</evidence>
<evidence type="ECO:0000256" key="7">
    <source>
        <dbReference type="ARBA" id="ARBA00022833"/>
    </source>
</evidence>
<dbReference type="InterPro" id="IPR003730">
    <property type="entry name" value="Cu_polyphenol_OxRdtase"/>
</dbReference>
<evidence type="ECO:0000313" key="13">
    <source>
        <dbReference type="Proteomes" id="UP000036503"/>
    </source>
</evidence>
<keyword evidence="13" id="KW-1185">Reference proteome</keyword>